<organism evidence="1 2">
    <name type="scientific">Chryseobacterium tructae</name>
    <dbReference type="NCBI Taxonomy" id="1037380"/>
    <lineage>
        <taxon>Bacteria</taxon>
        <taxon>Pseudomonadati</taxon>
        <taxon>Bacteroidota</taxon>
        <taxon>Flavobacteriia</taxon>
        <taxon>Flavobacteriales</taxon>
        <taxon>Weeksellaceae</taxon>
        <taxon>Chryseobacterium group</taxon>
        <taxon>Chryseobacterium</taxon>
    </lineage>
</organism>
<accession>A0ABV7XXV3</accession>
<reference evidence="2" key="1">
    <citation type="journal article" date="2019" name="Int. J. Syst. Evol. Microbiol.">
        <title>The Global Catalogue of Microorganisms (GCM) 10K type strain sequencing project: providing services to taxonomists for standard genome sequencing and annotation.</title>
        <authorList>
            <consortium name="The Broad Institute Genomics Platform"/>
            <consortium name="The Broad Institute Genome Sequencing Center for Infectious Disease"/>
            <person name="Wu L."/>
            <person name="Ma J."/>
        </authorList>
    </citation>
    <scope>NUCLEOTIDE SEQUENCE [LARGE SCALE GENOMIC DNA]</scope>
    <source>
        <strain evidence="2">CECT 7798</strain>
    </source>
</reference>
<name>A0ABV7XXV3_9FLAO</name>
<dbReference type="SUPFAM" id="SSF48452">
    <property type="entry name" value="TPR-like"/>
    <property type="match status" value="1"/>
</dbReference>
<dbReference type="EMBL" id="JBHRYO010000002">
    <property type="protein sequence ID" value="MFC3757317.1"/>
    <property type="molecule type" value="Genomic_DNA"/>
</dbReference>
<dbReference type="InterPro" id="IPR011990">
    <property type="entry name" value="TPR-like_helical_dom_sf"/>
</dbReference>
<sequence>MKKLVIIFILILSIKGFSQSYFSGKINYCTPKKEESKKKFDAAIIALSYPDLYEKAANAMVLIADKDPTYCDAYFMAGYLFRLQEKHDDALAYYYVADSLAQNKSPEFKQNFAIELMRSEKADMAREKFQEMVKYFPNSPEGYYGIANTAIVLHDFDNGLNNLKKAEKLYENSGEVKNDVKYMYGMLNCLNENYEEALPYFDEVYSTYKKDVGYLSLYALTLIKVGKASNDEKIIKKAWKTYEKIKDVQGPEDLSEKIKKEFS</sequence>
<dbReference type="Proteomes" id="UP001595735">
    <property type="component" value="Unassembled WGS sequence"/>
</dbReference>
<keyword evidence="2" id="KW-1185">Reference proteome</keyword>
<dbReference type="RefSeq" id="WP_290298409.1">
    <property type="nucleotide sequence ID" value="NZ_JAUFQR010000001.1"/>
</dbReference>
<evidence type="ECO:0000313" key="1">
    <source>
        <dbReference type="EMBL" id="MFC3757317.1"/>
    </source>
</evidence>
<dbReference type="InterPro" id="IPR019734">
    <property type="entry name" value="TPR_rpt"/>
</dbReference>
<dbReference type="Gene3D" id="1.25.40.10">
    <property type="entry name" value="Tetratricopeptide repeat domain"/>
    <property type="match status" value="1"/>
</dbReference>
<comment type="caution">
    <text evidence="1">The sequence shown here is derived from an EMBL/GenBank/DDBJ whole genome shotgun (WGS) entry which is preliminary data.</text>
</comment>
<protein>
    <submittedName>
        <fullName evidence="1">Tetratricopeptide repeat protein</fullName>
    </submittedName>
</protein>
<dbReference type="SMART" id="SM00028">
    <property type="entry name" value="TPR"/>
    <property type="match status" value="4"/>
</dbReference>
<evidence type="ECO:0000313" key="2">
    <source>
        <dbReference type="Proteomes" id="UP001595735"/>
    </source>
</evidence>
<proteinExistence type="predicted"/>
<gene>
    <name evidence="1" type="ORF">ACFONJ_15175</name>
</gene>